<organism evidence="2 3">
    <name type="scientific">Shinella fusca</name>
    <dbReference type="NCBI Taxonomy" id="544480"/>
    <lineage>
        <taxon>Bacteria</taxon>
        <taxon>Pseudomonadati</taxon>
        <taxon>Pseudomonadota</taxon>
        <taxon>Alphaproteobacteria</taxon>
        <taxon>Hyphomicrobiales</taxon>
        <taxon>Rhizobiaceae</taxon>
        <taxon>Shinella</taxon>
    </lineage>
</organism>
<dbReference type="InterPro" id="IPR009057">
    <property type="entry name" value="Homeodomain-like_sf"/>
</dbReference>
<dbReference type="SUPFAM" id="SSF46689">
    <property type="entry name" value="Homeodomain-like"/>
    <property type="match status" value="1"/>
</dbReference>
<evidence type="ECO:0000313" key="2">
    <source>
        <dbReference type="EMBL" id="MBB5041158.1"/>
    </source>
</evidence>
<protein>
    <submittedName>
        <fullName evidence="2">Transposase-like protein</fullName>
    </submittedName>
</protein>
<keyword evidence="3" id="KW-1185">Reference proteome</keyword>
<dbReference type="Pfam" id="PF03811">
    <property type="entry name" value="Zn_ribbon_InsA"/>
    <property type="match status" value="1"/>
</dbReference>
<accession>A0A7W7YRV1</accession>
<dbReference type="PANTHER" id="PTHR33293">
    <property type="entry name" value="INSERTION ELEMENT IS1 1 PROTEIN INSB-RELATED"/>
    <property type="match status" value="1"/>
</dbReference>
<comment type="caution">
    <text evidence="2">The sequence shown here is derived from an EMBL/GenBank/DDBJ whole genome shotgun (WGS) entry which is preliminary data.</text>
</comment>
<dbReference type="GO" id="GO:0006313">
    <property type="term" value="P:DNA transposition"/>
    <property type="evidence" value="ECO:0007669"/>
    <property type="project" value="InterPro"/>
</dbReference>
<dbReference type="EMBL" id="JACHIK010000002">
    <property type="protein sequence ID" value="MBB5041158.1"/>
    <property type="molecule type" value="Genomic_DNA"/>
</dbReference>
<evidence type="ECO:0000313" key="3">
    <source>
        <dbReference type="Proteomes" id="UP000535406"/>
    </source>
</evidence>
<dbReference type="AlphaFoldDB" id="A0A7W7YRV1"/>
<feature type="domain" description="InsA N-terminal zinc ribbon" evidence="1">
    <location>
        <begin position="2"/>
        <end position="28"/>
    </location>
</feature>
<dbReference type="InterPro" id="IPR051354">
    <property type="entry name" value="Transposase_27_IS1"/>
</dbReference>
<evidence type="ECO:0000259" key="1">
    <source>
        <dbReference type="Pfam" id="PF03811"/>
    </source>
</evidence>
<dbReference type="Proteomes" id="UP000535406">
    <property type="component" value="Unassembled WGS sequence"/>
</dbReference>
<sequence>MDCPSCGGTDLIKRGSKAGHQRYRCRACGRYSTDSPPKFSAQTKAMAIEMYMNSMGIRAIGRVLRASPATVLNWIRKEHAVLQHKLAQAEPTDTGIPDVIEMDEIYTYVQKNSGGR</sequence>
<proteinExistence type="predicted"/>
<dbReference type="InterPro" id="IPR003220">
    <property type="entry name" value="InsA_N_dom_Znf"/>
</dbReference>
<dbReference type="RefSeq" id="WP_184140593.1">
    <property type="nucleotide sequence ID" value="NZ_JACHIK010000002.1"/>
</dbReference>
<name>A0A7W7YRV1_9HYPH</name>
<reference evidence="2 3" key="1">
    <citation type="submission" date="2020-08" db="EMBL/GenBank/DDBJ databases">
        <title>Genomic Encyclopedia of Type Strains, Phase IV (KMG-IV): sequencing the most valuable type-strain genomes for metagenomic binning, comparative biology and taxonomic classification.</title>
        <authorList>
            <person name="Goeker M."/>
        </authorList>
    </citation>
    <scope>NUCLEOTIDE SEQUENCE [LARGE SCALE GENOMIC DNA]</scope>
    <source>
        <strain evidence="2 3">DSM 21319</strain>
    </source>
</reference>
<gene>
    <name evidence="2" type="ORF">HNQ66_000541</name>
</gene>